<dbReference type="KEGG" id="vg:26122662"/>
<keyword evidence="5" id="KW-0261">Viral envelope protein</keyword>
<dbReference type="Gene3D" id="2.30.29.130">
    <property type="match status" value="1"/>
</dbReference>
<dbReference type="SUPFAM" id="SSF161008">
    <property type="entry name" value="Viral glycoprotein ectodomain-like"/>
    <property type="match status" value="1"/>
</dbReference>
<dbReference type="Pfam" id="PF00974">
    <property type="entry name" value="Rhabdo_glycop_FD"/>
    <property type="match status" value="1"/>
</dbReference>
<evidence type="ECO:0000259" key="11">
    <source>
        <dbReference type="Pfam" id="PF24833"/>
    </source>
</evidence>
<keyword evidence="6 9" id="KW-1133">Transmembrane helix</keyword>
<dbReference type="GO" id="GO:0055036">
    <property type="term" value="C:virion membrane"/>
    <property type="evidence" value="ECO:0007669"/>
    <property type="project" value="UniProtKB-SubCell"/>
</dbReference>
<dbReference type="GO" id="GO:0019031">
    <property type="term" value="C:viral envelope"/>
    <property type="evidence" value="ECO:0007669"/>
    <property type="project" value="UniProtKB-KW"/>
</dbReference>
<protein>
    <submittedName>
        <fullName evidence="12">G protein</fullName>
    </submittedName>
</protein>
<evidence type="ECO:0000256" key="8">
    <source>
        <dbReference type="ARBA" id="ARBA00023180"/>
    </source>
</evidence>
<feature type="transmembrane region" description="Helical" evidence="9">
    <location>
        <begin position="628"/>
        <end position="649"/>
    </location>
</feature>
<name>A0A097A5A4_9RHAB</name>
<evidence type="ECO:0000256" key="9">
    <source>
        <dbReference type="SAM" id="Phobius"/>
    </source>
</evidence>
<evidence type="ECO:0000256" key="4">
    <source>
        <dbReference type="ARBA" id="ARBA00022844"/>
    </source>
</evidence>
<sequence length="702" mass="80860">MKLFVLAIVCLGLRSRVINCQDKQRYVITNKGWLYDTVDNWYLEPYRPFGPPKTIERQIEEKLNLTKGNIPNKGSYPSESKMYMYNWPFGPYLWHELTPDSNIGCPKFKSNQGELNNINTKITVKRPSHPDGLFVKGYICEGLEWVLTCSETWYWSVSFTKQIKSFTPTLDECQYSVKAYESGEPITPYFPEPLCFWNADHTESIKFTITTQHSTLFDPYRGMLDDHTMVVNTCPYNSTYCKLKDVNKIWVRDDNDKYRTHEICKIDTWEEFDANVYFLDLPDNANSLDANWKNHLLIEGEGIGKKDLSRACRMFFCGIPGIRFPDREWWSIKIDGHNNEVEYQNLDMIPECTNNQTIGLSHPHFKDSEEKIEVLDIIKTVRCAETLSKIYASFQISPFDLSALAQEHPGIGLVFSLRKQDNGRSPKIYWSYANYKLIEVSLDQNSEFDTSVLGLKQNRTNLFVDSRLNEHQNETMPITTSPKREGSLIGWYHNQEVWSNEWYAGSVAGLHEVGLNGIVRESLGDSKQCVKNGATLNCSNKPSSITKYKIIFPSAAYKMGLVTSMITKGIPISNILRPTDMTQKEFDLENPNDIVRETDSINRVDIVNSTKHWWNGITHSFSFGFKSLLAWVTTVIHISIIVVCILIIVKLYKTCKRNQSQATHATKRTGKMLDTIIGEDHLYDTVKTPSRNEDIRLNLFNH</sequence>
<evidence type="ECO:0000256" key="7">
    <source>
        <dbReference type="ARBA" id="ARBA00023136"/>
    </source>
</evidence>
<evidence type="ECO:0000256" key="6">
    <source>
        <dbReference type="ARBA" id="ARBA00022989"/>
    </source>
</evidence>
<dbReference type="OrthoDB" id="21147at10239"/>
<dbReference type="EMBL" id="KM350503">
    <property type="protein sequence ID" value="AIS40848.1"/>
    <property type="molecule type" value="Viral_cRNA"/>
</dbReference>
<evidence type="ECO:0000259" key="10">
    <source>
        <dbReference type="Pfam" id="PF00974"/>
    </source>
</evidence>
<dbReference type="Pfam" id="PF24833">
    <property type="entry name" value="Rhabdo_glycop_CD"/>
    <property type="match status" value="1"/>
</dbReference>
<dbReference type="InterPro" id="IPR001903">
    <property type="entry name" value="Rhabdo_glycop_FD"/>
</dbReference>
<organism evidence="12 13">
    <name type="scientific">Santa barbara virus</name>
    <dbReference type="NCBI Taxonomy" id="1552661"/>
    <lineage>
        <taxon>Viruses</taxon>
        <taxon>Riboviria</taxon>
        <taxon>Orthornavirae</taxon>
        <taxon>Negarnaviricota</taxon>
        <taxon>Haploviricotina</taxon>
        <taxon>Monjiviricetes</taxon>
        <taxon>Mononegavirales</taxon>
        <taxon>Rhabdoviridae</taxon>
        <taxon>Alpharhabdovirinae</taxon>
        <taxon>Arurhavirus</taxon>
        <taxon>Arurhavirus santabarbara</taxon>
    </lineage>
</organism>
<evidence type="ECO:0000256" key="3">
    <source>
        <dbReference type="ARBA" id="ARBA00022729"/>
    </source>
</evidence>
<keyword evidence="8" id="KW-0325">Glycoprotein</keyword>
<comment type="subcellular location">
    <subcellularLocation>
        <location evidence="1">Virion membrane</location>
        <topology evidence="1">Single-pass type I membrane protein</topology>
    </subcellularLocation>
</comment>
<feature type="domain" description="Spike glycoprotein fusion" evidence="10">
    <location>
        <begin position="135"/>
        <end position="234"/>
    </location>
</feature>
<accession>A0A097A5A4</accession>
<evidence type="ECO:0000313" key="13">
    <source>
        <dbReference type="Proteomes" id="UP000113480"/>
    </source>
</evidence>
<dbReference type="GeneID" id="26122662"/>
<keyword evidence="2 9" id="KW-0812">Transmembrane</keyword>
<dbReference type="InterPro" id="IPR055447">
    <property type="entry name" value="Rhabdo_glycop_CD"/>
</dbReference>
<keyword evidence="4" id="KW-0946">Virion</keyword>
<keyword evidence="7 9" id="KW-0472">Membrane</keyword>
<feature type="domain" description="Spike glycoprotein G central" evidence="11">
    <location>
        <begin position="351"/>
        <end position="447"/>
    </location>
</feature>
<evidence type="ECO:0000256" key="5">
    <source>
        <dbReference type="ARBA" id="ARBA00022879"/>
    </source>
</evidence>
<evidence type="ECO:0000313" key="12">
    <source>
        <dbReference type="EMBL" id="AIS40848.1"/>
    </source>
</evidence>
<keyword evidence="13" id="KW-1185">Reference proteome</keyword>
<dbReference type="Proteomes" id="UP000113480">
    <property type="component" value="Segment"/>
</dbReference>
<evidence type="ECO:0000256" key="2">
    <source>
        <dbReference type="ARBA" id="ARBA00022692"/>
    </source>
</evidence>
<dbReference type="RefSeq" id="YP_009176997.1">
    <property type="nucleotide sequence ID" value="NC_028234.1"/>
</dbReference>
<reference evidence="12 13" key="1">
    <citation type="submission" date="2014-08" db="EMBL/GenBank/DDBJ databases">
        <title>Fauna of hematophagous Diptera (families Ceratopogonidae, Culicidae and Psychodidae) in the Municipality of Santa Barbara do Para, Para State, Brazil: isolation of a new arbovirus of the Rhabdoviridae family.</title>
        <authorList>
            <person name="Castro F.C."/>
            <person name="Kodama C.S."/>
            <person name="Nunes A.L.Q."/>
            <person name="Monteiro H.A.O."/>
            <person name="Chiang J.O."/>
            <person name="Nunes Neto J.P."/>
            <person name="Silva O.V."/>
            <person name="Martins L.C."/>
            <person name="Saraiva H.A.C."/>
            <person name="Segura M.N.O."/>
            <person name="Medeiros D.B.A."/>
            <person name="Nunes M.R.T."/>
            <person name="Nascimento B.L.S."/>
            <person name="Vasconcelos P.F.C."/>
        </authorList>
    </citation>
    <scope>NUCLEOTIDE SEQUENCE [LARGE SCALE GENOMIC DNA]</scope>
    <source>
        <strain evidence="12">AR775619</strain>
    </source>
</reference>
<evidence type="ECO:0000256" key="1">
    <source>
        <dbReference type="ARBA" id="ARBA00004563"/>
    </source>
</evidence>
<keyword evidence="3" id="KW-0732">Signal</keyword>
<proteinExistence type="predicted"/>